<feature type="compositionally biased region" description="Basic residues" evidence="1">
    <location>
        <begin position="869"/>
        <end position="878"/>
    </location>
</feature>
<feature type="region of interest" description="Disordered" evidence="1">
    <location>
        <begin position="161"/>
        <end position="183"/>
    </location>
</feature>
<evidence type="ECO:0000256" key="1">
    <source>
        <dbReference type="SAM" id="MobiDB-lite"/>
    </source>
</evidence>
<accession>A0A9P7Z9I2</accession>
<feature type="compositionally biased region" description="Low complexity" evidence="1">
    <location>
        <begin position="759"/>
        <end position="769"/>
    </location>
</feature>
<feature type="region of interest" description="Disordered" evidence="1">
    <location>
        <begin position="869"/>
        <end position="889"/>
    </location>
</feature>
<organism evidence="2 3">
    <name type="scientific">Calycina marina</name>
    <dbReference type="NCBI Taxonomy" id="1763456"/>
    <lineage>
        <taxon>Eukaryota</taxon>
        <taxon>Fungi</taxon>
        <taxon>Dikarya</taxon>
        <taxon>Ascomycota</taxon>
        <taxon>Pezizomycotina</taxon>
        <taxon>Leotiomycetes</taxon>
        <taxon>Helotiales</taxon>
        <taxon>Pezizellaceae</taxon>
        <taxon>Calycina</taxon>
    </lineage>
</organism>
<feature type="region of interest" description="Disordered" evidence="1">
    <location>
        <begin position="759"/>
        <end position="854"/>
    </location>
</feature>
<dbReference type="AlphaFoldDB" id="A0A9P7Z9I2"/>
<dbReference type="OrthoDB" id="4159838at2759"/>
<comment type="caution">
    <text evidence="2">The sequence shown here is derived from an EMBL/GenBank/DDBJ whole genome shotgun (WGS) entry which is preliminary data.</text>
</comment>
<feature type="region of interest" description="Disordered" evidence="1">
    <location>
        <begin position="64"/>
        <end position="138"/>
    </location>
</feature>
<keyword evidence="3" id="KW-1185">Reference proteome</keyword>
<proteinExistence type="predicted"/>
<feature type="compositionally biased region" description="Low complexity" evidence="1">
    <location>
        <begin position="116"/>
        <end position="131"/>
    </location>
</feature>
<feature type="compositionally biased region" description="Low complexity" evidence="1">
    <location>
        <begin position="775"/>
        <end position="803"/>
    </location>
</feature>
<protein>
    <submittedName>
        <fullName evidence="2">Uncharacterized protein</fullName>
    </submittedName>
</protein>
<evidence type="ECO:0000313" key="3">
    <source>
        <dbReference type="Proteomes" id="UP000887226"/>
    </source>
</evidence>
<sequence length="926" mass="102014">MGSVNYGSGTAMKEAITGQDQRAINRRIFNSEQEQEWTAARCNRLLRALTARINLLKKDLARAQRPGVPATDILSKPLEKRRRSDAHDDDWKGNNARKKLKRTYSGRGGRPTAAGSSQSQSQVNSSQESSSTFVPGEISLPTPYLNRARGVVLMNSAPAVSLPWDSEDDSQEEPNMKRRGRPRKYDCPQFRAQFSAYMQQMKMGATTNVYNTYDGIYTALDSLLKATGAEATETRTKTKGPRPLFAQCLRAVPHCIAVEEKSFETERLQTGRSIDSRVISTEIYNDLESLGSSGRGWKHLKTIVRSHAIYVLKEAVSAGLLDVEFCCILVRLCIQTDALNEGETLLSAVLSERKFLHPPSITRMFGHKTTLPLAFLWELKEPCVSVTFRYQQLTRMISEDQLPLSWLATKQFGPGLTRAVQELSSDNMNTAIPSFLTAILAKLAVVPDNTGLQASGRWIAFSDAQSHTFSSLLTTMCAIAILSRESEKQERSSCLARETVKYEHIIRILRNSLTAWENSNGSKIYGALLSLANISVGPLPDDTHSEDELTQLLCKELRKRKGLLTSELAAFNCSIVRCCGRGTSTKGFRYLQLLQQKLEALAHVRESNGGNTLHELIVDSAFAFAQHTSETQHLEYAMNTEAKFHVVKAKHTKDETPRGTGGFRWEEGISEWVSVTPAVNKKKHLLGGVKKRNAPSLSGEVPDCDILFRPHASQRSSAAGVPARNRRSSATASPASSTLPKLIPVVLIPYHASAVTFSPTPSNASTSPSSPAPQSPDSSFMSTTSSATSTSQSLSSSFVSTTTCASTQRQELPRPRRRDRPGKHVVSRGREGEEDELSFCDSSYSSSHETQAPGKMALQDLPNVVHLGRGRNRPRKFASTHGMRKGDGHVRYSNGRRHSLRKTISVAMDGSADELGNVLASLDYVH</sequence>
<gene>
    <name evidence="2" type="ORF">BJ878DRAFT_490888</name>
</gene>
<feature type="compositionally biased region" description="Basic residues" evidence="1">
    <location>
        <begin position="815"/>
        <end position="827"/>
    </location>
</feature>
<dbReference type="Proteomes" id="UP000887226">
    <property type="component" value="Unassembled WGS sequence"/>
</dbReference>
<feature type="region of interest" description="Disordered" evidence="1">
    <location>
        <begin position="713"/>
        <end position="736"/>
    </location>
</feature>
<evidence type="ECO:0000313" key="2">
    <source>
        <dbReference type="EMBL" id="KAG9247840.1"/>
    </source>
</evidence>
<name>A0A9P7Z9I2_9HELO</name>
<feature type="compositionally biased region" description="Polar residues" evidence="1">
    <location>
        <begin position="840"/>
        <end position="850"/>
    </location>
</feature>
<feature type="compositionally biased region" description="Basic residues" evidence="1">
    <location>
        <begin position="95"/>
        <end position="104"/>
    </location>
</feature>
<dbReference type="EMBL" id="MU253762">
    <property type="protein sequence ID" value="KAG9247840.1"/>
    <property type="molecule type" value="Genomic_DNA"/>
</dbReference>
<reference evidence="2" key="1">
    <citation type="journal article" date="2021" name="IMA Fungus">
        <title>Genomic characterization of three marine fungi, including Emericellopsis atlantica sp. nov. with signatures of a generalist lifestyle and marine biomass degradation.</title>
        <authorList>
            <person name="Hagestad O.C."/>
            <person name="Hou L."/>
            <person name="Andersen J.H."/>
            <person name="Hansen E.H."/>
            <person name="Altermark B."/>
            <person name="Li C."/>
            <person name="Kuhnert E."/>
            <person name="Cox R.J."/>
            <person name="Crous P.W."/>
            <person name="Spatafora J.W."/>
            <person name="Lail K."/>
            <person name="Amirebrahimi M."/>
            <person name="Lipzen A."/>
            <person name="Pangilinan J."/>
            <person name="Andreopoulos W."/>
            <person name="Hayes R.D."/>
            <person name="Ng V."/>
            <person name="Grigoriev I.V."/>
            <person name="Jackson S.A."/>
            <person name="Sutton T.D.S."/>
            <person name="Dobson A.D.W."/>
            <person name="Rama T."/>
        </authorList>
    </citation>
    <scope>NUCLEOTIDE SEQUENCE</scope>
    <source>
        <strain evidence="2">TRa3180A</strain>
    </source>
</reference>